<evidence type="ECO:0000313" key="2">
    <source>
        <dbReference type="Proteomes" id="UP001383192"/>
    </source>
</evidence>
<accession>A0AAW0E0I6</accession>
<dbReference type="AlphaFoldDB" id="A0AAW0E0I6"/>
<proteinExistence type="predicted"/>
<dbReference type="EMBL" id="JAYKXP010000005">
    <property type="protein sequence ID" value="KAK7058461.1"/>
    <property type="molecule type" value="Genomic_DNA"/>
</dbReference>
<organism evidence="1 2">
    <name type="scientific">Paramarasmius palmivorus</name>
    <dbReference type="NCBI Taxonomy" id="297713"/>
    <lineage>
        <taxon>Eukaryota</taxon>
        <taxon>Fungi</taxon>
        <taxon>Dikarya</taxon>
        <taxon>Basidiomycota</taxon>
        <taxon>Agaricomycotina</taxon>
        <taxon>Agaricomycetes</taxon>
        <taxon>Agaricomycetidae</taxon>
        <taxon>Agaricales</taxon>
        <taxon>Marasmiineae</taxon>
        <taxon>Marasmiaceae</taxon>
        <taxon>Paramarasmius</taxon>
    </lineage>
</organism>
<reference evidence="1 2" key="1">
    <citation type="submission" date="2024-01" db="EMBL/GenBank/DDBJ databases">
        <title>A draft genome for a cacao thread blight-causing isolate of Paramarasmius palmivorus.</title>
        <authorList>
            <person name="Baruah I.K."/>
            <person name="Bukari Y."/>
            <person name="Amoako-Attah I."/>
            <person name="Meinhardt L.W."/>
            <person name="Bailey B.A."/>
            <person name="Cohen S.P."/>
        </authorList>
    </citation>
    <scope>NUCLEOTIDE SEQUENCE [LARGE SCALE GENOMIC DNA]</scope>
    <source>
        <strain evidence="1 2">GH-12</strain>
    </source>
</reference>
<dbReference type="Proteomes" id="UP001383192">
    <property type="component" value="Unassembled WGS sequence"/>
</dbReference>
<evidence type="ECO:0008006" key="3">
    <source>
        <dbReference type="Google" id="ProtNLM"/>
    </source>
</evidence>
<protein>
    <recommendedName>
        <fullName evidence="3">F-box domain-containing protein</fullName>
    </recommendedName>
</protein>
<evidence type="ECO:0000313" key="1">
    <source>
        <dbReference type="EMBL" id="KAK7058461.1"/>
    </source>
</evidence>
<name>A0AAW0E0I6_9AGAR</name>
<sequence>MFDTETIRSTNYLIHYVETLPALPPSGRYIQLFNKEVILAALDQTYRATVWLKDAHRFGELQQQDYVRLRDALRRYRQNLRGLIAPFNRCPPEIVVRIFKYTTPEVILDDFPRSADRPLPAFYCPQLTVLARVSRAFNSIISAHPTFFSTIRLRRRIHCSAHPPVVSERLSRLLRLSAARPLDIVIEFVDHGNYWPPMPKVVQLQPCSTIVQLKQKPWKKFLVFGASYVAAAVITDRNFFPAPIAQSLTVIHLCILSSLDDFLETLMQCVIPLNHLSITSRQDCSEIPNLNHSMRLPDTLHHIRIEGGSRTALYLLRAATQVPSATVVLTNGLDCISGNWQINGYAHHAYKDRCLHSPITLPRMTTLYVSDGDHFRHVCPDLLRWINLPVLHTFALTWDTTSHLTTIYISALNSFFDRNTSISQVLLTGTPVDKTIRAGPQCIIRHYPAPPSSDRYSPAGSDYDYDEYDESDGSLSDASLDFIVECACTSHLACHCADLRQATEPRTPGYSAWS</sequence>
<keyword evidence="2" id="KW-1185">Reference proteome</keyword>
<gene>
    <name evidence="1" type="ORF">VNI00_002095</name>
</gene>
<comment type="caution">
    <text evidence="1">The sequence shown here is derived from an EMBL/GenBank/DDBJ whole genome shotgun (WGS) entry which is preliminary data.</text>
</comment>